<gene>
    <name evidence="2" type="ORF">ACFO0G_12585</name>
</gene>
<feature type="region of interest" description="Disordered" evidence="1">
    <location>
        <begin position="1"/>
        <end position="21"/>
    </location>
</feature>
<dbReference type="EMBL" id="JBHSDQ010000004">
    <property type="protein sequence ID" value="MFC4396930.1"/>
    <property type="molecule type" value="Genomic_DNA"/>
</dbReference>
<evidence type="ECO:0000256" key="1">
    <source>
        <dbReference type="SAM" id="MobiDB-lite"/>
    </source>
</evidence>
<dbReference type="RefSeq" id="WP_376977948.1">
    <property type="nucleotide sequence ID" value="NZ_JBHSDQ010000004.1"/>
</dbReference>
<evidence type="ECO:0000313" key="3">
    <source>
        <dbReference type="Proteomes" id="UP001595778"/>
    </source>
</evidence>
<comment type="caution">
    <text evidence="2">The sequence shown here is derived from an EMBL/GenBank/DDBJ whole genome shotgun (WGS) entry which is preliminary data.</text>
</comment>
<accession>A0ABV8WLL0</accession>
<name>A0ABV8WLL0_9MICC</name>
<proteinExistence type="predicted"/>
<organism evidence="2 3">
    <name type="scientific">Arthrobacter sedimenti</name>
    <dbReference type="NCBI Taxonomy" id="2694931"/>
    <lineage>
        <taxon>Bacteria</taxon>
        <taxon>Bacillati</taxon>
        <taxon>Actinomycetota</taxon>
        <taxon>Actinomycetes</taxon>
        <taxon>Micrococcales</taxon>
        <taxon>Micrococcaceae</taxon>
        <taxon>Arthrobacter</taxon>
    </lineage>
</organism>
<sequence>MEADNLRNGFPRRHPRGQPIPNWCSLKRSDEVEVCRDGRPIAAGQIDMLALDGSMVWILKEHGNDRALFLHSDGVTLHRRPAKRPL</sequence>
<dbReference type="Proteomes" id="UP001595778">
    <property type="component" value="Unassembled WGS sequence"/>
</dbReference>
<reference evidence="3" key="1">
    <citation type="journal article" date="2019" name="Int. J. Syst. Evol. Microbiol.">
        <title>The Global Catalogue of Microorganisms (GCM) 10K type strain sequencing project: providing services to taxonomists for standard genome sequencing and annotation.</title>
        <authorList>
            <consortium name="The Broad Institute Genomics Platform"/>
            <consortium name="The Broad Institute Genome Sequencing Center for Infectious Disease"/>
            <person name="Wu L."/>
            <person name="Ma J."/>
        </authorList>
    </citation>
    <scope>NUCLEOTIDE SEQUENCE [LARGE SCALE GENOMIC DNA]</scope>
    <source>
        <strain evidence="3">PJ61</strain>
    </source>
</reference>
<keyword evidence="3" id="KW-1185">Reference proteome</keyword>
<evidence type="ECO:0000313" key="2">
    <source>
        <dbReference type="EMBL" id="MFC4396930.1"/>
    </source>
</evidence>
<protein>
    <submittedName>
        <fullName evidence="2">Uncharacterized protein</fullName>
    </submittedName>
</protein>